<dbReference type="PANTHER" id="PTHR42770">
    <property type="entry name" value="AMINO ACID TRANSPORTER-RELATED"/>
    <property type="match status" value="1"/>
</dbReference>
<dbReference type="InterPro" id="IPR002293">
    <property type="entry name" value="AA/rel_permease1"/>
</dbReference>
<feature type="transmembrane region" description="Helical" evidence="6">
    <location>
        <begin position="353"/>
        <end position="372"/>
    </location>
</feature>
<feature type="transmembrane region" description="Helical" evidence="6">
    <location>
        <begin position="292"/>
        <end position="313"/>
    </location>
</feature>
<accession>A0ABU3ACJ9</accession>
<sequence>MSETSTRLSRKIGLLSLTATGICSMLGASINVVPFMMHRSVPGIGPYVLPAFLFAMLPALLAAFAYGSLASAMPRAGGSYIYASRGLNPYLGFIASFSQWFGLSIVIGVIAYIIVPFIRDVFIGLAWTQAANLMEVAVVRIGIALGLIWLFVYINIKGGKFYERTVVPLMFIMFALGVVVVVTGFLFDQEAYGVVVPESVSFINGAKGDFDPLVFLSAAAILFSSFIGFDAIAQAGGEAKRPTKTLPKAILLAIFIVGSFYFLYTIAVYHAIPWGYVAKQAQFKDITAPGLISPLLPIGLSVAILFGAAIALINDLPAMLLSVSRLVFAWADDGIFPSKIASTHQKYKTPHRALYLSGAIASIGVLGSHFAGDFFLGIDIMVTSMMVNFLLMCLTLVTITKVNPTLAQEIKMVRSLGMQQIIGFGGVLLLMLFLTVHTAKDLNADVEAWYFRSTPVWLIVMGIGSAIYYFKTRALKRSGKDLKALFTKLPKE</sequence>
<evidence type="ECO:0000256" key="4">
    <source>
        <dbReference type="ARBA" id="ARBA00022989"/>
    </source>
</evidence>
<keyword evidence="3 6" id="KW-0812">Transmembrane</keyword>
<evidence type="ECO:0000256" key="6">
    <source>
        <dbReference type="SAM" id="Phobius"/>
    </source>
</evidence>
<evidence type="ECO:0000313" key="7">
    <source>
        <dbReference type="EMBL" id="MDT0607605.1"/>
    </source>
</evidence>
<dbReference type="InterPro" id="IPR050367">
    <property type="entry name" value="APC_superfamily"/>
</dbReference>
<keyword evidence="8" id="KW-1185">Reference proteome</keyword>
<comment type="subcellular location">
    <subcellularLocation>
        <location evidence="1">Cell membrane</location>
        <topology evidence="1">Multi-pass membrane protein</topology>
    </subcellularLocation>
</comment>
<gene>
    <name evidence="7" type="ORF">RM706_11210</name>
</gene>
<protein>
    <submittedName>
        <fullName evidence="7">APC family permease</fullName>
    </submittedName>
</protein>
<dbReference type="Proteomes" id="UP001255246">
    <property type="component" value="Unassembled WGS sequence"/>
</dbReference>
<evidence type="ECO:0000256" key="5">
    <source>
        <dbReference type="ARBA" id="ARBA00023136"/>
    </source>
</evidence>
<feature type="transmembrane region" description="Helical" evidence="6">
    <location>
        <begin position="449"/>
        <end position="470"/>
    </location>
</feature>
<evidence type="ECO:0000313" key="8">
    <source>
        <dbReference type="Proteomes" id="UP001255246"/>
    </source>
</evidence>
<feature type="transmembrane region" description="Helical" evidence="6">
    <location>
        <begin position="166"/>
        <end position="187"/>
    </location>
</feature>
<feature type="transmembrane region" description="Helical" evidence="6">
    <location>
        <begin position="421"/>
        <end position="437"/>
    </location>
</feature>
<dbReference type="PANTHER" id="PTHR42770:SF7">
    <property type="entry name" value="MEMBRANE PROTEIN"/>
    <property type="match status" value="1"/>
</dbReference>
<feature type="transmembrane region" description="Helical" evidence="6">
    <location>
        <begin position="378"/>
        <end position="400"/>
    </location>
</feature>
<feature type="transmembrane region" description="Helical" evidence="6">
    <location>
        <begin position="47"/>
        <end position="69"/>
    </location>
</feature>
<organism evidence="7 8">
    <name type="scientific">Croceitalea rosinachiae</name>
    <dbReference type="NCBI Taxonomy" id="3075596"/>
    <lineage>
        <taxon>Bacteria</taxon>
        <taxon>Pseudomonadati</taxon>
        <taxon>Bacteroidota</taxon>
        <taxon>Flavobacteriia</taxon>
        <taxon>Flavobacteriales</taxon>
        <taxon>Flavobacteriaceae</taxon>
        <taxon>Croceitalea</taxon>
    </lineage>
</organism>
<feature type="transmembrane region" description="Helical" evidence="6">
    <location>
        <begin position="213"/>
        <end position="237"/>
    </location>
</feature>
<dbReference type="Gene3D" id="1.20.1740.10">
    <property type="entry name" value="Amino acid/polyamine transporter I"/>
    <property type="match status" value="1"/>
</dbReference>
<reference evidence="7 8" key="1">
    <citation type="submission" date="2023-09" db="EMBL/GenBank/DDBJ databases">
        <authorList>
            <person name="Rey-Velasco X."/>
        </authorList>
    </citation>
    <scope>NUCLEOTIDE SEQUENCE [LARGE SCALE GENOMIC DNA]</scope>
    <source>
        <strain evidence="7 8">F388</strain>
    </source>
</reference>
<comment type="caution">
    <text evidence="7">The sequence shown here is derived from an EMBL/GenBank/DDBJ whole genome shotgun (WGS) entry which is preliminary data.</text>
</comment>
<keyword evidence="2" id="KW-1003">Cell membrane</keyword>
<dbReference type="RefSeq" id="WP_311351479.1">
    <property type="nucleotide sequence ID" value="NZ_JAVRHR010000002.1"/>
</dbReference>
<keyword evidence="4 6" id="KW-1133">Transmembrane helix</keyword>
<dbReference type="Pfam" id="PF13520">
    <property type="entry name" value="AA_permease_2"/>
    <property type="match status" value="1"/>
</dbReference>
<dbReference type="PIRSF" id="PIRSF006060">
    <property type="entry name" value="AA_transporter"/>
    <property type="match status" value="1"/>
</dbReference>
<feature type="transmembrane region" description="Helical" evidence="6">
    <location>
        <begin position="90"/>
        <end position="114"/>
    </location>
</feature>
<name>A0ABU3ACJ9_9FLAO</name>
<proteinExistence type="predicted"/>
<evidence type="ECO:0000256" key="3">
    <source>
        <dbReference type="ARBA" id="ARBA00022692"/>
    </source>
</evidence>
<evidence type="ECO:0000256" key="2">
    <source>
        <dbReference type="ARBA" id="ARBA00022475"/>
    </source>
</evidence>
<keyword evidence="5 6" id="KW-0472">Membrane</keyword>
<feature type="transmembrane region" description="Helical" evidence="6">
    <location>
        <begin position="134"/>
        <end position="154"/>
    </location>
</feature>
<feature type="transmembrane region" description="Helical" evidence="6">
    <location>
        <begin position="12"/>
        <end position="35"/>
    </location>
</feature>
<dbReference type="EMBL" id="JAVRHR010000002">
    <property type="protein sequence ID" value="MDT0607605.1"/>
    <property type="molecule type" value="Genomic_DNA"/>
</dbReference>
<feature type="transmembrane region" description="Helical" evidence="6">
    <location>
        <begin position="249"/>
        <end position="272"/>
    </location>
</feature>
<evidence type="ECO:0000256" key="1">
    <source>
        <dbReference type="ARBA" id="ARBA00004651"/>
    </source>
</evidence>